<protein>
    <submittedName>
        <fullName evidence="1">Uncharacterized protein</fullName>
    </submittedName>
</protein>
<dbReference type="Proteomes" id="UP000248329">
    <property type="component" value="Unassembled WGS sequence"/>
</dbReference>
<accession>A0AC61KXK6</accession>
<organism evidence="1 2">
    <name type="scientific">Candidatus Methanogaster sp</name>
    <dbReference type="NCBI Taxonomy" id="3386292"/>
    <lineage>
        <taxon>Archaea</taxon>
        <taxon>Methanobacteriati</taxon>
        <taxon>Methanobacteriota</taxon>
        <taxon>Stenosarchaea group</taxon>
        <taxon>Methanomicrobia</taxon>
        <taxon>Methanosarcinales</taxon>
        <taxon>ANME-2 cluster</taxon>
        <taxon>Candidatus Methanogasteraceae</taxon>
        <taxon>Candidatus Methanogaster</taxon>
    </lineage>
</organism>
<evidence type="ECO:0000313" key="1">
    <source>
        <dbReference type="EMBL" id="PXF54731.1"/>
    </source>
</evidence>
<comment type="caution">
    <text evidence="1">The sequence shown here is derived from an EMBL/GenBank/DDBJ whole genome shotgun (WGS) entry which is preliminary data.</text>
</comment>
<evidence type="ECO:0000313" key="2">
    <source>
        <dbReference type="Proteomes" id="UP000248329"/>
    </source>
</evidence>
<proteinExistence type="predicted"/>
<reference evidence="1" key="1">
    <citation type="submission" date="2018-01" db="EMBL/GenBank/DDBJ databases">
        <authorList>
            <person name="Krukenberg V."/>
        </authorList>
    </citation>
    <scope>NUCLEOTIDE SEQUENCE</scope>
    <source>
        <strain evidence="1">E20ANME2</strain>
    </source>
</reference>
<dbReference type="EMBL" id="PQXF01000153">
    <property type="protein sequence ID" value="PXF54731.1"/>
    <property type="molecule type" value="Genomic_DNA"/>
</dbReference>
<sequence length="124" mass="13800">MITKLVSKTLKVLMAIAIRAREDPTCKFTSLAHLLTEDFLKECFRELKRGKSPGIDGVTVGEYAKALDENIANLVARLKAKQYKPQPVLRVYIPKPNGDKRPLGIPAVEDKIVQMALIPLCQIS</sequence>
<gene>
    <name evidence="1" type="ORF">C4B59_17745</name>
</gene>
<name>A0AC61KXK6_9EURY</name>